<sequence>MVSIVDALNLMFSFGMFIVTLLGLVIAIVKLNHKK</sequence>
<dbReference type="RefSeq" id="WP_000253687.1">
    <property type="nucleotide sequence ID" value="NZ_CAYAAZ010000008.1"/>
</dbReference>
<organism evidence="2 3">
    <name type="scientific">Staphylococcus aureus</name>
    <dbReference type="NCBI Taxonomy" id="1280"/>
    <lineage>
        <taxon>Bacteria</taxon>
        <taxon>Bacillati</taxon>
        <taxon>Bacillota</taxon>
        <taxon>Bacilli</taxon>
        <taxon>Bacillales</taxon>
        <taxon>Staphylococcaceae</taxon>
        <taxon>Staphylococcus</taxon>
    </lineage>
</organism>
<evidence type="ECO:0000256" key="1">
    <source>
        <dbReference type="SAM" id="Phobius"/>
    </source>
</evidence>
<accession>A0AA40JKQ6</accession>
<reference evidence="2 3" key="1">
    <citation type="submission" date="2015-01" db="EMBL/GenBank/DDBJ databases">
        <title>Characterization of Swiss Staphylococcus aureus strains involved in food poisoning.</title>
        <authorList>
            <person name="Crovadore J."/>
            <person name="Chablais R."/>
            <person name="Tonacini J."/>
            <person name="Schnyder B."/>
            <person name="Lefort F."/>
        </authorList>
    </citation>
    <scope>NUCLEOTIDE SEQUENCE [LARGE SCALE GENOMIC DNA]</scope>
    <source>
        <strain evidence="2 3">SA-120</strain>
    </source>
</reference>
<keyword evidence="1" id="KW-0472">Membrane</keyword>
<keyword evidence="1" id="KW-1133">Transmembrane helix</keyword>
<name>A0AA40JKQ6_STAAU</name>
<gene>
    <name evidence="2" type="ORF">QU38_11930</name>
</gene>
<dbReference type="Proteomes" id="UP000032274">
    <property type="component" value="Unassembled WGS sequence"/>
</dbReference>
<protein>
    <recommendedName>
        <fullName evidence="4">Holin-like toxin</fullName>
    </recommendedName>
</protein>
<feature type="transmembrane region" description="Helical" evidence="1">
    <location>
        <begin position="12"/>
        <end position="31"/>
    </location>
</feature>
<dbReference type="EMBL" id="JXIG01000629">
    <property type="protein sequence ID" value="KIT95642.1"/>
    <property type="molecule type" value="Genomic_DNA"/>
</dbReference>
<dbReference type="AlphaFoldDB" id="A0AA40JKQ6"/>
<dbReference type="Pfam" id="PF16935">
    <property type="entry name" value="Hol_Tox"/>
    <property type="match status" value="1"/>
</dbReference>
<evidence type="ECO:0008006" key="4">
    <source>
        <dbReference type="Google" id="ProtNLM"/>
    </source>
</evidence>
<proteinExistence type="predicted"/>
<keyword evidence="1" id="KW-0812">Transmembrane</keyword>
<comment type="caution">
    <text evidence="2">The sequence shown here is derived from an EMBL/GenBank/DDBJ whole genome shotgun (WGS) entry which is preliminary data.</text>
</comment>
<evidence type="ECO:0000313" key="3">
    <source>
        <dbReference type="Proteomes" id="UP000032274"/>
    </source>
</evidence>
<dbReference type="InterPro" id="IPR031616">
    <property type="entry name" value="BsrE-like"/>
</dbReference>
<evidence type="ECO:0000313" key="2">
    <source>
        <dbReference type="EMBL" id="KIT95642.1"/>
    </source>
</evidence>